<keyword evidence="6" id="KW-1185">Reference proteome</keyword>
<dbReference type="PANTHER" id="PTHR30097:SF4">
    <property type="entry name" value="SLR6042 PROTEIN"/>
    <property type="match status" value="1"/>
</dbReference>
<keyword evidence="2" id="KW-0732">Signal</keyword>
<name>A0ABQ6H7D3_9GAMM</name>
<accession>A0ABQ6H7D3</accession>
<evidence type="ECO:0000259" key="3">
    <source>
        <dbReference type="Pfam" id="PF25973"/>
    </source>
</evidence>
<feature type="chain" id="PRO_5046495931" description="Acetyl-CoA carboxylase biotin carboxyl carrier protein subunit" evidence="2">
    <location>
        <begin position="24"/>
        <end position="296"/>
    </location>
</feature>
<sequence>MKNYLIALFIFVGISSLSQLVWASDEDSEESISKIKNEMSEKVGIETTRLSPRRLNQEISVYGKTTIGVEQLFQINARYNGVIKTINYTIGDKVKKGDLLAVIESNESLNTYEVRSPVSGLVIQRNGNVGATTQQRILFEIANVDTLWAEFRVFATHFNKVEVGQEIEIEFNGEAITSTVTNIIPTKDQPFVFVRALLDNTKFNLSSGQLLKGYITTNQFDVDLAIEKLALQELGGQLGVFVKEGEEYEFTPLILGRSDKNYIEVIDGLVQGSEYVSKNSFLIKADILKSEVEDDD</sequence>
<evidence type="ECO:0000313" key="5">
    <source>
        <dbReference type="EMBL" id="GLX84045.1"/>
    </source>
</evidence>
<dbReference type="SUPFAM" id="SSF51230">
    <property type="entry name" value="Single hybrid motif"/>
    <property type="match status" value="1"/>
</dbReference>
<feature type="domain" description="CzcB-like C-terminal circularly permuted SH3-like" evidence="4">
    <location>
        <begin position="224"/>
        <end position="284"/>
    </location>
</feature>
<dbReference type="Gene3D" id="2.40.50.100">
    <property type="match status" value="1"/>
</dbReference>
<dbReference type="Gene3D" id="2.40.420.20">
    <property type="match status" value="1"/>
</dbReference>
<dbReference type="EMBL" id="BSSV01000001">
    <property type="protein sequence ID" value="GLX84045.1"/>
    <property type="molecule type" value="Genomic_DNA"/>
</dbReference>
<dbReference type="Pfam" id="PF25975">
    <property type="entry name" value="CzcB_C"/>
    <property type="match status" value="1"/>
</dbReference>
<feature type="signal peptide" evidence="2">
    <location>
        <begin position="1"/>
        <end position="23"/>
    </location>
</feature>
<dbReference type="Gene3D" id="2.40.30.170">
    <property type="match status" value="1"/>
</dbReference>
<gene>
    <name evidence="5" type="ORF">tloyanaT_02970</name>
</gene>
<dbReference type="InterPro" id="IPR058649">
    <property type="entry name" value="CzcB_C"/>
</dbReference>
<dbReference type="InterPro" id="IPR058647">
    <property type="entry name" value="BSH_CzcB-like"/>
</dbReference>
<proteinExistence type="predicted"/>
<evidence type="ECO:0000256" key="1">
    <source>
        <dbReference type="ARBA" id="ARBA00022448"/>
    </source>
</evidence>
<dbReference type="InterPro" id="IPR011053">
    <property type="entry name" value="Single_hybrid_motif"/>
</dbReference>
<evidence type="ECO:0008006" key="7">
    <source>
        <dbReference type="Google" id="ProtNLM"/>
    </source>
</evidence>
<evidence type="ECO:0000313" key="6">
    <source>
        <dbReference type="Proteomes" id="UP001157134"/>
    </source>
</evidence>
<reference evidence="5 6" key="1">
    <citation type="submission" date="2023-03" db="EMBL/GenBank/DDBJ databases">
        <title>Thalassotalea loyana LMG 22536T draft genome sequence.</title>
        <authorList>
            <person name="Sawabe T."/>
        </authorList>
    </citation>
    <scope>NUCLEOTIDE SEQUENCE [LARGE SCALE GENOMIC DNA]</scope>
    <source>
        <strain evidence="5 6">LMG 22536</strain>
    </source>
</reference>
<dbReference type="Proteomes" id="UP001157134">
    <property type="component" value="Unassembled WGS sequence"/>
</dbReference>
<evidence type="ECO:0000256" key="2">
    <source>
        <dbReference type="SAM" id="SignalP"/>
    </source>
</evidence>
<evidence type="ECO:0000259" key="4">
    <source>
        <dbReference type="Pfam" id="PF25975"/>
    </source>
</evidence>
<feature type="domain" description="CzcB-like barrel-sandwich hybrid" evidence="3">
    <location>
        <begin position="73"/>
        <end position="143"/>
    </location>
</feature>
<comment type="caution">
    <text evidence="5">The sequence shown here is derived from an EMBL/GenBank/DDBJ whole genome shotgun (WGS) entry which is preliminary data.</text>
</comment>
<dbReference type="PANTHER" id="PTHR30097">
    <property type="entry name" value="CATION EFFLUX SYSTEM PROTEIN CUSB"/>
    <property type="match status" value="1"/>
</dbReference>
<keyword evidence="1" id="KW-0813">Transport</keyword>
<protein>
    <recommendedName>
        <fullName evidence="7">Acetyl-CoA carboxylase biotin carboxyl carrier protein subunit</fullName>
    </recommendedName>
</protein>
<dbReference type="InterPro" id="IPR051909">
    <property type="entry name" value="MFP_Cation_Efflux"/>
</dbReference>
<dbReference type="RefSeq" id="WP_284295598.1">
    <property type="nucleotide sequence ID" value="NZ_BSSV01000001.1"/>
</dbReference>
<dbReference type="Pfam" id="PF25973">
    <property type="entry name" value="BSH_CzcB"/>
    <property type="match status" value="1"/>
</dbReference>
<organism evidence="5 6">
    <name type="scientific">Thalassotalea loyana</name>
    <dbReference type="NCBI Taxonomy" id="280483"/>
    <lineage>
        <taxon>Bacteria</taxon>
        <taxon>Pseudomonadati</taxon>
        <taxon>Pseudomonadota</taxon>
        <taxon>Gammaproteobacteria</taxon>
        <taxon>Alteromonadales</taxon>
        <taxon>Colwelliaceae</taxon>
        <taxon>Thalassotalea</taxon>
    </lineage>
</organism>